<name>A0ABX1TMJ6_9GAMM</name>
<dbReference type="SUPFAM" id="SSF52402">
    <property type="entry name" value="Adenine nucleotide alpha hydrolases-like"/>
    <property type="match status" value="1"/>
</dbReference>
<evidence type="ECO:0000256" key="6">
    <source>
        <dbReference type="ARBA" id="ARBA00022962"/>
    </source>
</evidence>
<feature type="domain" description="Glutamine amidotransferase type-2" evidence="8">
    <location>
        <begin position="2"/>
        <end position="233"/>
    </location>
</feature>
<dbReference type="Gene3D" id="3.60.20.10">
    <property type="entry name" value="Glutamine Phosphoribosylpyrophosphate, subunit 1, domain 1"/>
    <property type="match status" value="1"/>
</dbReference>
<evidence type="ECO:0000256" key="5">
    <source>
        <dbReference type="ARBA" id="ARBA00022840"/>
    </source>
</evidence>
<evidence type="ECO:0000313" key="10">
    <source>
        <dbReference type="Proteomes" id="UP000760480"/>
    </source>
</evidence>
<comment type="pathway">
    <text evidence="1">Amino-acid biosynthesis; L-asparagine biosynthesis; L-asparagine from L-aspartate (L-Gln route): step 1/1.</text>
</comment>
<dbReference type="InterPro" id="IPR001962">
    <property type="entry name" value="Asn_synthase"/>
</dbReference>
<evidence type="ECO:0000259" key="8">
    <source>
        <dbReference type="PROSITE" id="PS51278"/>
    </source>
</evidence>
<organism evidence="9 10">
    <name type="scientific">Candidatus Competibacter phosphatis</name>
    <dbReference type="NCBI Taxonomy" id="221280"/>
    <lineage>
        <taxon>Bacteria</taxon>
        <taxon>Pseudomonadati</taxon>
        <taxon>Pseudomonadota</taxon>
        <taxon>Gammaproteobacteria</taxon>
        <taxon>Candidatus Competibacteraceae</taxon>
        <taxon>Candidatus Competibacter</taxon>
    </lineage>
</organism>
<evidence type="ECO:0000313" key="9">
    <source>
        <dbReference type="EMBL" id="NMQ20638.1"/>
    </source>
</evidence>
<dbReference type="PIRSF" id="PIRSF001589">
    <property type="entry name" value="Asn_synthetase_glu-h"/>
    <property type="match status" value="1"/>
</dbReference>
<keyword evidence="4" id="KW-0547">Nucleotide-binding</keyword>
<evidence type="ECO:0000256" key="1">
    <source>
        <dbReference type="ARBA" id="ARBA00005187"/>
    </source>
</evidence>
<dbReference type="EMBL" id="SPMZ01000056">
    <property type="protein sequence ID" value="NMQ20638.1"/>
    <property type="molecule type" value="Genomic_DNA"/>
</dbReference>
<proteinExistence type="inferred from homology"/>
<accession>A0ABX1TMJ6</accession>
<reference evidence="9 10" key="1">
    <citation type="submission" date="2019-03" db="EMBL/GenBank/DDBJ databases">
        <title>Metabolic reconstructions from genomes of highly enriched 'Candidatus Accumulibacter' and 'Candidatus Competibacter' bioreactor populations.</title>
        <authorList>
            <person name="Annavajhala M.K."/>
            <person name="Welles L."/>
            <person name="Abbas B."/>
            <person name="Sorokin D."/>
            <person name="Park H."/>
            <person name="Van Loosdrecht M."/>
            <person name="Chandran K."/>
        </authorList>
    </citation>
    <scope>NUCLEOTIDE SEQUENCE [LARGE SCALE GENOMIC DNA]</scope>
    <source>
        <strain evidence="9 10">SBR_G</strain>
    </source>
</reference>
<dbReference type="GO" id="GO:0004066">
    <property type="term" value="F:asparagine synthase (glutamine-hydrolyzing) activity"/>
    <property type="evidence" value="ECO:0007669"/>
    <property type="project" value="UniProtKB-EC"/>
</dbReference>
<dbReference type="InterPro" id="IPR014729">
    <property type="entry name" value="Rossmann-like_a/b/a_fold"/>
</dbReference>
<dbReference type="PROSITE" id="PS51278">
    <property type="entry name" value="GATASE_TYPE_2"/>
    <property type="match status" value="1"/>
</dbReference>
<dbReference type="PANTHER" id="PTHR43284:SF1">
    <property type="entry name" value="ASPARAGINE SYNTHETASE"/>
    <property type="match status" value="1"/>
</dbReference>
<dbReference type="Pfam" id="PF00733">
    <property type="entry name" value="Asn_synthase"/>
    <property type="match status" value="1"/>
</dbReference>
<dbReference type="PANTHER" id="PTHR43284">
    <property type="entry name" value="ASPARAGINE SYNTHETASE (GLUTAMINE-HYDROLYZING)"/>
    <property type="match status" value="1"/>
</dbReference>
<protein>
    <recommendedName>
        <fullName evidence="3">asparagine synthase (glutamine-hydrolyzing)</fullName>
        <ecNumber evidence="3">6.3.5.4</ecNumber>
    </recommendedName>
</protein>
<sequence>MCGIAGFLRPQAGAELEQVARRMADTLIHRGPNDSGVWTDSEMGIALGHRRLSILDLSPAGHQPMLSDCGRYGIAFNGEIYNHQELRRDLDQLFSPPALTPNPSPVSGRGEYPWRGHSDTETLLAGFTHWGVEETLRRTIGMFAIALWDRRDCTLTLARDRLGEKPLYYGWQGDAFLFGSELKALKAHPAFRANIDRGVLALFLRYNYVPAPYSIYEEIYKLPAGTYLQVTTKETLTPDPSPASGRGEPTTYWSLAEVAEHGMANPFAGSEEEALKVLEQHLGAAVRGQMVADVPLGALLSGGLDSTTITALMQANSSRPVRTFTIGFDEHEYDEATHACAVAAHLGTDHTELRLSGDDALALVPQMPAMYDEPFADASQLPTHLVMKLARQYVTVALSGDAGDELFGGYNRYVHVPKVWQRMGWLPGAMRSALGAGLTALPSDTINRLAGPLARRLGIAQPGDKAHKLGKRLHELRSMDDLYVSLVSEWPQVGSMVVGGDIPPNLLDERSRWPRLADPVVRMMALDGLTYLPDDILVKVDRAAMAVSLETRAPFLDRQVVEFAWSLPMCLKIRKGQGKWLLRRLLDRYVPRTLVERPKMGFGIPLDAWLRGPLWDWAESLLAEDRLRKEGYLDPAPIRAAWMAHLAGQASYGYRLWSVLMFQAWLEAN</sequence>
<dbReference type="RefSeq" id="WP_169249907.1">
    <property type="nucleotide sequence ID" value="NZ_SPMZ01000056.1"/>
</dbReference>
<dbReference type="InterPro" id="IPR017932">
    <property type="entry name" value="GATase_2_dom"/>
</dbReference>
<dbReference type="Gene3D" id="3.40.50.620">
    <property type="entry name" value="HUPs"/>
    <property type="match status" value="1"/>
</dbReference>
<evidence type="ECO:0000256" key="4">
    <source>
        <dbReference type="ARBA" id="ARBA00022741"/>
    </source>
</evidence>
<keyword evidence="6" id="KW-0315">Glutamine amidotransferase</keyword>
<dbReference type="CDD" id="cd01991">
    <property type="entry name" value="Asn_synthase_B_C"/>
    <property type="match status" value="1"/>
</dbReference>
<dbReference type="InterPro" id="IPR006426">
    <property type="entry name" value="Asn_synth_AEB"/>
</dbReference>
<keyword evidence="9" id="KW-0436">Ligase</keyword>
<dbReference type="SUPFAM" id="SSF56235">
    <property type="entry name" value="N-terminal nucleophile aminohydrolases (Ntn hydrolases)"/>
    <property type="match status" value="1"/>
</dbReference>
<dbReference type="EC" id="6.3.5.4" evidence="3"/>
<dbReference type="InterPro" id="IPR033738">
    <property type="entry name" value="AsnB_N"/>
</dbReference>
<dbReference type="Pfam" id="PF13537">
    <property type="entry name" value="GATase_7"/>
    <property type="match status" value="1"/>
</dbReference>
<dbReference type="Pfam" id="PF13522">
    <property type="entry name" value="GATase_6"/>
    <property type="match status" value="1"/>
</dbReference>
<dbReference type="Proteomes" id="UP000760480">
    <property type="component" value="Unassembled WGS sequence"/>
</dbReference>
<dbReference type="InterPro" id="IPR029055">
    <property type="entry name" value="Ntn_hydrolases_N"/>
</dbReference>
<evidence type="ECO:0000256" key="7">
    <source>
        <dbReference type="ARBA" id="ARBA00048741"/>
    </source>
</evidence>
<gene>
    <name evidence="9" type="primary">asnB</name>
    <name evidence="9" type="ORF">E4P82_16410</name>
</gene>
<comment type="catalytic activity">
    <reaction evidence="7">
        <text>L-aspartate + L-glutamine + ATP + H2O = L-asparagine + L-glutamate + AMP + diphosphate + H(+)</text>
        <dbReference type="Rhea" id="RHEA:12228"/>
        <dbReference type="ChEBI" id="CHEBI:15377"/>
        <dbReference type="ChEBI" id="CHEBI:15378"/>
        <dbReference type="ChEBI" id="CHEBI:29985"/>
        <dbReference type="ChEBI" id="CHEBI:29991"/>
        <dbReference type="ChEBI" id="CHEBI:30616"/>
        <dbReference type="ChEBI" id="CHEBI:33019"/>
        <dbReference type="ChEBI" id="CHEBI:58048"/>
        <dbReference type="ChEBI" id="CHEBI:58359"/>
        <dbReference type="ChEBI" id="CHEBI:456215"/>
        <dbReference type="EC" id="6.3.5.4"/>
    </reaction>
</comment>
<keyword evidence="10" id="KW-1185">Reference proteome</keyword>
<comment type="caution">
    <text evidence="9">The sequence shown here is derived from an EMBL/GenBank/DDBJ whole genome shotgun (WGS) entry which is preliminary data.</text>
</comment>
<dbReference type="InterPro" id="IPR051786">
    <property type="entry name" value="ASN_synthetase/amidase"/>
</dbReference>
<comment type="similarity">
    <text evidence="2">Belongs to the asparagine synthetase family.</text>
</comment>
<evidence type="ECO:0000256" key="3">
    <source>
        <dbReference type="ARBA" id="ARBA00012737"/>
    </source>
</evidence>
<dbReference type="CDD" id="cd00712">
    <property type="entry name" value="AsnB"/>
    <property type="match status" value="1"/>
</dbReference>
<keyword evidence="5" id="KW-0067">ATP-binding</keyword>
<evidence type="ECO:0000256" key="2">
    <source>
        <dbReference type="ARBA" id="ARBA00005752"/>
    </source>
</evidence>
<dbReference type="NCBIfam" id="TIGR01536">
    <property type="entry name" value="asn_synth_AEB"/>
    <property type="match status" value="1"/>
</dbReference>